<evidence type="ECO:0000313" key="1">
    <source>
        <dbReference type="EMBL" id="KAK1397922.1"/>
    </source>
</evidence>
<dbReference type="GO" id="GO:0036297">
    <property type="term" value="P:interstrand cross-link repair"/>
    <property type="evidence" value="ECO:0007669"/>
    <property type="project" value="InterPro"/>
</dbReference>
<reference evidence="1" key="1">
    <citation type="submission" date="2023-02" db="EMBL/GenBank/DDBJ databases">
        <title>Genome of toxic invasive species Heracleum sosnowskyi carries increased number of genes despite the absence of recent whole-genome duplications.</title>
        <authorList>
            <person name="Schelkunov M."/>
            <person name="Shtratnikova V."/>
            <person name="Makarenko M."/>
            <person name="Klepikova A."/>
            <person name="Omelchenko D."/>
            <person name="Novikova G."/>
            <person name="Obukhova E."/>
            <person name="Bogdanov V."/>
            <person name="Penin A."/>
            <person name="Logacheva M."/>
        </authorList>
    </citation>
    <scope>NUCLEOTIDE SEQUENCE</scope>
    <source>
        <strain evidence="1">Hsosn_3</strain>
        <tissue evidence="1">Leaf</tissue>
    </source>
</reference>
<keyword evidence="2" id="KW-1185">Reference proteome</keyword>
<proteinExistence type="predicted"/>
<dbReference type="InterPro" id="IPR035428">
    <property type="entry name" value="FANCF"/>
</dbReference>
<dbReference type="PANTHER" id="PTHR14449">
    <property type="entry name" value="FANCONI ANEMIA GROUP F PROTEIN FANCF"/>
    <property type="match status" value="1"/>
</dbReference>
<dbReference type="Pfam" id="PF11107">
    <property type="entry name" value="FANCF"/>
    <property type="match status" value="1"/>
</dbReference>
<dbReference type="GO" id="GO:0043240">
    <property type="term" value="C:Fanconi anaemia nuclear complex"/>
    <property type="evidence" value="ECO:0007669"/>
    <property type="project" value="InterPro"/>
</dbReference>
<accession>A0AAD8N6L9</accession>
<comment type="caution">
    <text evidence="1">The sequence shown here is derived from an EMBL/GenBank/DDBJ whole genome shotgun (WGS) entry which is preliminary data.</text>
</comment>
<dbReference type="AlphaFoldDB" id="A0AAD8N6L9"/>
<dbReference type="Proteomes" id="UP001237642">
    <property type="component" value="Unassembled WGS sequence"/>
</dbReference>
<reference evidence="1" key="2">
    <citation type="submission" date="2023-05" db="EMBL/GenBank/DDBJ databases">
        <authorList>
            <person name="Schelkunov M.I."/>
        </authorList>
    </citation>
    <scope>NUCLEOTIDE SEQUENCE</scope>
    <source>
        <strain evidence="1">Hsosn_3</strain>
        <tissue evidence="1">Leaf</tissue>
    </source>
</reference>
<dbReference type="PANTHER" id="PTHR14449:SF2">
    <property type="entry name" value="FANCONI ANEMIA GROUP F PROTEIN"/>
    <property type="match status" value="1"/>
</dbReference>
<evidence type="ECO:0000313" key="2">
    <source>
        <dbReference type="Proteomes" id="UP001237642"/>
    </source>
</evidence>
<gene>
    <name evidence="1" type="ORF">POM88_007785</name>
</gene>
<sequence>MGWSYPDMSLEDLMKLIKGFVDILILASGYQSTGHFAHWDSNNIKNAFQWAIFFENVISRLCCLNDQQDSLKELDAALSEMKSSPHFPQGLEQLSSTTLGRARKFVLEHLIRALPLREAHLKAFMTGTIEVDLDDIGRIESDPLNTYLDELLLKSATLDPASEGRSFMQELGTSPKAVPNLTSGYGSDGNFTTLSIHELMKRHLSVSCMSSVESGLNILSKTLTESNWSLLSDMLVTKKLKPPEGLVAEGQVINSDTWNMWRTKNLVYLLDKRTIRLVSGASMIFSAPRVQWLQVLERLDISGEGSDDNFSETVELLLLGCAAGRWSTLVDHFMSISYDSLTITRMYNEVHNLLLRRYSNICADKEVMNLKEKGILEHLDVLLSSQVRQLWKLSPILAAISIPPWSQLFRLYVSEIESQFKQESFEISCCKDGKEHKDSGEVAERIWCLYIFHVRGSHIMNETTSS</sequence>
<name>A0AAD8N6L9_9APIA</name>
<organism evidence="1 2">
    <name type="scientific">Heracleum sosnowskyi</name>
    <dbReference type="NCBI Taxonomy" id="360622"/>
    <lineage>
        <taxon>Eukaryota</taxon>
        <taxon>Viridiplantae</taxon>
        <taxon>Streptophyta</taxon>
        <taxon>Embryophyta</taxon>
        <taxon>Tracheophyta</taxon>
        <taxon>Spermatophyta</taxon>
        <taxon>Magnoliopsida</taxon>
        <taxon>eudicotyledons</taxon>
        <taxon>Gunneridae</taxon>
        <taxon>Pentapetalae</taxon>
        <taxon>asterids</taxon>
        <taxon>campanulids</taxon>
        <taxon>Apiales</taxon>
        <taxon>Apiaceae</taxon>
        <taxon>Apioideae</taxon>
        <taxon>apioid superclade</taxon>
        <taxon>Tordylieae</taxon>
        <taxon>Tordyliinae</taxon>
        <taxon>Heracleum</taxon>
    </lineage>
</organism>
<dbReference type="EMBL" id="JAUIZM010000002">
    <property type="protein sequence ID" value="KAK1397922.1"/>
    <property type="molecule type" value="Genomic_DNA"/>
</dbReference>
<protein>
    <submittedName>
        <fullName evidence="1">Fanconi anemia group F protein (FANCF)</fullName>
    </submittedName>
</protein>